<evidence type="ECO:0000256" key="2">
    <source>
        <dbReference type="ARBA" id="ARBA00006472"/>
    </source>
</evidence>
<proteinExistence type="inferred from homology"/>
<dbReference type="eggNOG" id="KOG4073">
    <property type="taxonomic scope" value="Eukaryota"/>
</dbReference>
<organism evidence="6 7">
    <name type="scientific">Zygosaccharomyces rouxii</name>
    <dbReference type="NCBI Taxonomy" id="4956"/>
    <lineage>
        <taxon>Eukaryota</taxon>
        <taxon>Fungi</taxon>
        <taxon>Dikarya</taxon>
        <taxon>Ascomycota</taxon>
        <taxon>Saccharomycotina</taxon>
        <taxon>Saccharomycetes</taxon>
        <taxon>Saccharomycetales</taxon>
        <taxon>Saccharomycetaceae</taxon>
        <taxon>Zygosaccharomyces</taxon>
    </lineage>
</organism>
<evidence type="ECO:0000313" key="6">
    <source>
        <dbReference type="EMBL" id="GAV49588.1"/>
    </source>
</evidence>
<comment type="caution">
    <text evidence="6">The sequence shown here is derived from an EMBL/GenBank/DDBJ whole genome shotgun (WGS) entry which is preliminary data.</text>
</comment>
<evidence type="ECO:0000256" key="3">
    <source>
        <dbReference type="ARBA" id="ARBA00013252"/>
    </source>
</evidence>
<evidence type="ECO:0000256" key="5">
    <source>
        <dbReference type="ARBA" id="ARBA00030497"/>
    </source>
</evidence>
<dbReference type="AlphaFoldDB" id="A0A1Q3A1M5"/>
<dbReference type="InterPro" id="IPR001533">
    <property type="entry name" value="Pterin_deHydtase"/>
</dbReference>
<evidence type="ECO:0000256" key="1">
    <source>
        <dbReference type="ARBA" id="ARBA00001554"/>
    </source>
</evidence>
<dbReference type="PANTHER" id="PTHR12599">
    <property type="entry name" value="PTERIN-4-ALPHA-CARBINOLAMINE DEHYDRATASE"/>
    <property type="match status" value="1"/>
</dbReference>
<dbReference type="Gene3D" id="3.30.1360.20">
    <property type="entry name" value="Transcriptional coactivator/pterin dehydratase"/>
    <property type="match status" value="1"/>
</dbReference>
<dbReference type="Pfam" id="PF01329">
    <property type="entry name" value="Pterin_4a"/>
    <property type="match status" value="1"/>
</dbReference>
<reference evidence="6 7" key="1">
    <citation type="submission" date="2016-08" db="EMBL/GenBank/DDBJ databases">
        <title>Draft genome sequence of allopolyploid Zygosaccharomyces rouxii.</title>
        <authorList>
            <person name="Watanabe J."/>
            <person name="Uehara K."/>
            <person name="Mogi Y."/>
            <person name="Tsukioka Y."/>
        </authorList>
    </citation>
    <scope>NUCLEOTIDE SEQUENCE [LARGE SCALE GENOMIC DNA]</scope>
    <source>
        <strain evidence="6 7">NBRC 110957</strain>
    </source>
</reference>
<dbReference type="OrthoDB" id="277398at2759"/>
<dbReference type="CDD" id="cd00488">
    <property type="entry name" value="PCD_DCoH"/>
    <property type="match status" value="1"/>
</dbReference>
<gene>
    <name evidence="6" type="ORF">ZYGR_0P02330</name>
</gene>
<dbReference type="EMBL" id="BDGX01000016">
    <property type="protein sequence ID" value="GAV49588.1"/>
    <property type="molecule type" value="Genomic_DNA"/>
</dbReference>
<dbReference type="GO" id="GO:0008124">
    <property type="term" value="F:4-alpha-hydroxytetrahydrobiopterin dehydratase activity"/>
    <property type="evidence" value="ECO:0007669"/>
    <property type="project" value="UniProtKB-EC"/>
</dbReference>
<protein>
    <recommendedName>
        <fullName evidence="3">4a-hydroxytetrahydrobiopterin dehydratase</fullName>
        <ecNumber evidence="3">4.2.1.96</ecNumber>
    </recommendedName>
    <alternativeName>
        <fullName evidence="5">4-alpha-hydroxy-tetrahydropterin dehydratase</fullName>
    </alternativeName>
</protein>
<name>A0A1Q3A1M5_ZYGRO</name>
<dbReference type="Proteomes" id="UP000187013">
    <property type="component" value="Unassembled WGS sequence"/>
</dbReference>
<dbReference type="InterPro" id="IPR036428">
    <property type="entry name" value="PCD_sf"/>
</dbReference>
<dbReference type="PANTHER" id="PTHR12599:SF0">
    <property type="entry name" value="PTERIN-4-ALPHA-CARBINOLAMINE DEHYDRATASE"/>
    <property type="match status" value="1"/>
</dbReference>
<dbReference type="SUPFAM" id="SSF55248">
    <property type="entry name" value="PCD-like"/>
    <property type="match status" value="1"/>
</dbReference>
<comment type="similarity">
    <text evidence="2">Belongs to the pterin-4-alpha-carbinolamine dehydratase family.</text>
</comment>
<accession>A0A1Q3A1M5</accession>
<keyword evidence="4" id="KW-0456">Lyase</keyword>
<dbReference type="GO" id="GO:0006729">
    <property type="term" value="P:tetrahydrobiopterin biosynthetic process"/>
    <property type="evidence" value="ECO:0007669"/>
    <property type="project" value="InterPro"/>
</dbReference>
<evidence type="ECO:0000313" key="7">
    <source>
        <dbReference type="Proteomes" id="UP000187013"/>
    </source>
</evidence>
<comment type="catalytic activity">
    <reaction evidence="1">
        <text>(4aS,6R)-4a-hydroxy-L-erythro-5,6,7,8-tetrahydrobiopterin = (6R)-L-erythro-6,7-dihydrobiopterin + H2O</text>
        <dbReference type="Rhea" id="RHEA:11920"/>
        <dbReference type="ChEBI" id="CHEBI:15377"/>
        <dbReference type="ChEBI" id="CHEBI:15642"/>
        <dbReference type="ChEBI" id="CHEBI:43120"/>
        <dbReference type="EC" id="4.2.1.96"/>
    </reaction>
</comment>
<dbReference type="EC" id="4.2.1.96" evidence="3"/>
<sequence>MYNKIVRTAPIVVEGANLVEKLVLLPRWKVLQNQLVREVQFKDYETTWAFLTQVSMRSHLWGHHPTITTNYNYVKLQLCTHELEEKVSDIDLKLAKRFEQYIETYKQEE</sequence>
<evidence type="ECO:0000256" key="4">
    <source>
        <dbReference type="ARBA" id="ARBA00023239"/>
    </source>
</evidence>